<dbReference type="InterPro" id="IPR000845">
    <property type="entry name" value="Nucleoside_phosphorylase_d"/>
</dbReference>
<dbReference type="PANTHER" id="PTHR11904">
    <property type="entry name" value="METHYLTHIOADENOSINE/PURINE NUCLEOSIDE PHOSPHORYLASE"/>
    <property type="match status" value="1"/>
</dbReference>
<organism evidence="8 9">
    <name type="scientific">Lactarius akahatsu</name>
    <dbReference type="NCBI Taxonomy" id="416441"/>
    <lineage>
        <taxon>Eukaryota</taxon>
        <taxon>Fungi</taxon>
        <taxon>Dikarya</taxon>
        <taxon>Basidiomycota</taxon>
        <taxon>Agaricomycotina</taxon>
        <taxon>Agaricomycetes</taxon>
        <taxon>Russulales</taxon>
        <taxon>Russulaceae</taxon>
        <taxon>Lactarius</taxon>
    </lineage>
</organism>
<dbReference type="GO" id="GO:0005737">
    <property type="term" value="C:cytoplasm"/>
    <property type="evidence" value="ECO:0007669"/>
    <property type="project" value="TreeGrafter"/>
</dbReference>
<dbReference type="InterPro" id="IPR011268">
    <property type="entry name" value="Purine_phosphorylase"/>
</dbReference>
<evidence type="ECO:0000259" key="7">
    <source>
        <dbReference type="Pfam" id="PF01048"/>
    </source>
</evidence>
<evidence type="ECO:0000256" key="1">
    <source>
        <dbReference type="ARBA" id="ARBA00005058"/>
    </source>
</evidence>
<dbReference type="Pfam" id="PF01048">
    <property type="entry name" value="PNP_UDP_1"/>
    <property type="match status" value="1"/>
</dbReference>
<feature type="binding site" evidence="6">
    <location>
        <position position="73"/>
    </location>
    <ligand>
        <name>phosphate</name>
        <dbReference type="ChEBI" id="CHEBI:43474"/>
    </ligand>
</feature>
<feature type="binding site" evidence="6">
    <location>
        <position position="211"/>
    </location>
    <ligand>
        <name>a purine D-ribonucleoside</name>
        <dbReference type="ChEBI" id="CHEBI:142355"/>
    </ligand>
</feature>
<name>A0AAD4Q517_9AGAM</name>
<feature type="binding site" evidence="6">
    <location>
        <position position="230"/>
    </location>
    <ligand>
        <name>phosphate</name>
        <dbReference type="ChEBI" id="CHEBI:43474"/>
    </ligand>
</feature>
<comment type="function">
    <text evidence="5">The purine nucleoside phosphorylases catalyze the phosphorolytic breakdown of the N-glycosidic bond in the beta-(deoxy)ribonucleoside molecules, with the formation of the corresponding free purine bases and pentose-1-phosphate.</text>
</comment>
<dbReference type="NCBIfam" id="NF006054">
    <property type="entry name" value="PRK08202.1"/>
    <property type="match status" value="1"/>
</dbReference>
<evidence type="ECO:0000256" key="5">
    <source>
        <dbReference type="PIRNR" id="PIRNR000477"/>
    </source>
</evidence>
<feature type="binding site" evidence="6">
    <location>
        <position position="42"/>
    </location>
    <ligand>
        <name>phosphate</name>
        <dbReference type="ChEBI" id="CHEBI:43474"/>
    </ligand>
</feature>
<evidence type="ECO:0000256" key="2">
    <source>
        <dbReference type="ARBA" id="ARBA00006751"/>
    </source>
</evidence>
<accession>A0AAD4Q517</accession>
<dbReference type="CDD" id="cd09009">
    <property type="entry name" value="PNP-EcPNPII_like"/>
    <property type="match status" value="1"/>
</dbReference>
<keyword evidence="9" id="KW-1185">Reference proteome</keyword>
<dbReference type="PANTHER" id="PTHR11904:SF9">
    <property type="entry name" value="PURINE NUCLEOSIDE PHOSPHORYLASE-RELATED"/>
    <property type="match status" value="1"/>
</dbReference>
<dbReference type="Gene3D" id="3.40.50.1580">
    <property type="entry name" value="Nucleoside phosphorylase domain"/>
    <property type="match status" value="1"/>
</dbReference>
<feature type="binding site" evidence="6">
    <location>
        <begin position="93"/>
        <end position="95"/>
    </location>
    <ligand>
        <name>phosphate</name>
        <dbReference type="ChEBI" id="CHEBI:43474"/>
    </ligand>
</feature>
<evidence type="ECO:0000313" key="8">
    <source>
        <dbReference type="EMBL" id="KAH8984831.1"/>
    </source>
</evidence>
<evidence type="ECO:0000313" key="9">
    <source>
        <dbReference type="Proteomes" id="UP001201163"/>
    </source>
</evidence>
<comment type="caution">
    <text evidence="8">The sequence shown here is derived from an EMBL/GenBank/DDBJ whole genome shotgun (WGS) entry which is preliminary data.</text>
</comment>
<sequence>MSPPTSTKTLDVNATSAENVARLVKLLPADLRTPRVGIVCGSGLGTLAEDITERVIVPYSALEGFGESTVSGHRNELAFGKVGDVPVVAMLGRFHPYEGHSLATVVYPIRLMADLGVQDLIITNAAGSLNADVPVGTIVVIDDHIALPLLTGLNPLLGALSRPTSRRFVPLSDAYTHALRLAAFRAAHALGLPRAALAEGTYAWVSGPTYETRGEAALLATAGASVVGMSTVPEVVAARDEGLRVLVLSLVTNMVVGIVQGTGVRSVREELDAELAGQTLQRPPTPTVSHEEVLAVGKSKAEVMRQLVERIIISLPSTGA</sequence>
<feature type="binding site" evidence="6">
    <location>
        <position position="125"/>
    </location>
    <ligand>
        <name>phosphate</name>
        <dbReference type="ChEBI" id="CHEBI:43474"/>
    </ligand>
</feature>
<dbReference type="AlphaFoldDB" id="A0AAD4Q517"/>
<evidence type="ECO:0000256" key="6">
    <source>
        <dbReference type="PIRSR" id="PIRSR000477-2"/>
    </source>
</evidence>
<keyword evidence="3 5" id="KW-0328">Glycosyltransferase</keyword>
<dbReference type="PIRSF" id="PIRSF000477">
    <property type="entry name" value="PurNPase"/>
    <property type="match status" value="1"/>
</dbReference>
<dbReference type="InterPro" id="IPR035994">
    <property type="entry name" value="Nucleoside_phosphorylase_sf"/>
</dbReference>
<feature type="binding site" evidence="6">
    <location>
        <position position="253"/>
    </location>
    <ligand>
        <name>a purine D-ribonucleoside</name>
        <dbReference type="ChEBI" id="CHEBI:142355"/>
    </ligand>
</feature>
<feature type="domain" description="Nucleoside phosphorylase" evidence="7">
    <location>
        <begin position="35"/>
        <end position="265"/>
    </location>
</feature>
<dbReference type="SUPFAM" id="SSF53167">
    <property type="entry name" value="Purine and uridine phosphorylases"/>
    <property type="match status" value="1"/>
</dbReference>
<evidence type="ECO:0000256" key="3">
    <source>
        <dbReference type="ARBA" id="ARBA00022676"/>
    </source>
</evidence>
<keyword evidence="4 5" id="KW-0808">Transferase</keyword>
<dbReference type="EMBL" id="JAKELL010000071">
    <property type="protein sequence ID" value="KAH8984831.1"/>
    <property type="molecule type" value="Genomic_DNA"/>
</dbReference>
<evidence type="ECO:0000256" key="4">
    <source>
        <dbReference type="ARBA" id="ARBA00022679"/>
    </source>
</evidence>
<gene>
    <name evidence="8" type="ORF">EDB92DRAFT_1461763</name>
</gene>
<dbReference type="Proteomes" id="UP001201163">
    <property type="component" value="Unassembled WGS sequence"/>
</dbReference>
<reference evidence="8" key="1">
    <citation type="submission" date="2022-01" db="EMBL/GenBank/DDBJ databases">
        <title>Comparative genomics reveals a dynamic genome evolution in the ectomycorrhizal milk-cap (Lactarius) mushrooms.</title>
        <authorList>
            <consortium name="DOE Joint Genome Institute"/>
            <person name="Lebreton A."/>
            <person name="Tang N."/>
            <person name="Kuo A."/>
            <person name="LaButti K."/>
            <person name="Drula E."/>
            <person name="Barry K."/>
            <person name="Clum A."/>
            <person name="Lipzen A."/>
            <person name="Mousain D."/>
            <person name="Ng V."/>
            <person name="Wang R."/>
            <person name="Wang X."/>
            <person name="Dai Y."/>
            <person name="Henrissat B."/>
            <person name="Grigoriev I.V."/>
            <person name="Guerin-Laguette A."/>
            <person name="Yu F."/>
            <person name="Martin F.M."/>
        </authorList>
    </citation>
    <scope>NUCLEOTIDE SEQUENCE</scope>
    <source>
        <strain evidence="8">QP</strain>
    </source>
</reference>
<dbReference type="GO" id="GO:0004731">
    <property type="term" value="F:purine-nucleoside phosphorylase activity"/>
    <property type="evidence" value="ECO:0007669"/>
    <property type="project" value="UniProtKB-EC"/>
</dbReference>
<comment type="pathway">
    <text evidence="1 5">Purine metabolism; purine nucleoside salvage.</text>
</comment>
<comment type="similarity">
    <text evidence="2 5">Belongs to the PNP/MTAP phosphorylase family.</text>
</comment>
<protein>
    <recommendedName>
        <fullName evidence="5">Purine nucleoside phosphorylase</fullName>
        <ecNumber evidence="5">2.4.2.1</ecNumber>
    </recommendedName>
    <alternativeName>
        <fullName evidence="5">Inosine-guanosine phosphorylase</fullName>
    </alternativeName>
</protein>
<dbReference type="GO" id="GO:0009116">
    <property type="term" value="P:nucleoside metabolic process"/>
    <property type="evidence" value="ECO:0007669"/>
    <property type="project" value="InterPro"/>
</dbReference>
<dbReference type="NCBIfam" id="TIGR01697">
    <property type="entry name" value="PNPH-PUNA-XAPA"/>
    <property type="match status" value="1"/>
</dbReference>
<proteinExistence type="inferred from homology"/>
<dbReference type="EC" id="2.4.2.1" evidence="5"/>